<comment type="similarity">
    <text evidence="1">Belongs to the peptidase C48 family.</text>
</comment>
<dbReference type="Pfam" id="PF02902">
    <property type="entry name" value="Peptidase_C48"/>
    <property type="match status" value="1"/>
</dbReference>
<accession>A0AA88DB16</accession>
<dbReference type="Gene3D" id="3.40.395.10">
    <property type="entry name" value="Adenoviral Proteinase, Chain A"/>
    <property type="match status" value="1"/>
</dbReference>
<evidence type="ECO:0000313" key="5">
    <source>
        <dbReference type="EMBL" id="GMN51250.1"/>
    </source>
</evidence>
<evidence type="ECO:0000313" key="6">
    <source>
        <dbReference type="Proteomes" id="UP001187192"/>
    </source>
</evidence>
<dbReference type="InterPro" id="IPR003653">
    <property type="entry name" value="Peptidase_C48_C"/>
</dbReference>
<evidence type="ECO:0000256" key="1">
    <source>
        <dbReference type="ARBA" id="ARBA00005234"/>
    </source>
</evidence>
<comment type="caution">
    <text evidence="5">The sequence shown here is derived from an EMBL/GenBank/DDBJ whole genome shotgun (WGS) entry which is preliminary data.</text>
</comment>
<dbReference type="InterPro" id="IPR038765">
    <property type="entry name" value="Papain-like_cys_pep_sf"/>
</dbReference>
<protein>
    <recommendedName>
        <fullName evidence="4">Ubiquitin-like protease family profile domain-containing protein</fullName>
    </recommendedName>
</protein>
<organism evidence="5 6">
    <name type="scientific">Ficus carica</name>
    <name type="common">Common fig</name>
    <dbReference type="NCBI Taxonomy" id="3494"/>
    <lineage>
        <taxon>Eukaryota</taxon>
        <taxon>Viridiplantae</taxon>
        <taxon>Streptophyta</taxon>
        <taxon>Embryophyta</taxon>
        <taxon>Tracheophyta</taxon>
        <taxon>Spermatophyta</taxon>
        <taxon>Magnoliopsida</taxon>
        <taxon>eudicotyledons</taxon>
        <taxon>Gunneridae</taxon>
        <taxon>Pentapetalae</taxon>
        <taxon>rosids</taxon>
        <taxon>fabids</taxon>
        <taxon>Rosales</taxon>
        <taxon>Moraceae</taxon>
        <taxon>Ficeae</taxon>
        <taxon>Ficus</taxon>
    </lineage>
</organism>
<proteinExistence type="inferred from homology"/>
<evidence type="ECO:0000256" key="2">
    <source>
        <dbReference type="ARBA" id="ARBA00022670"/>
    </source>
</evidence>
<keyword evidence="2" id="KW-0645">Protease</keyword>
<dbReference type="AlphaFoldDB" id="A0AA88DB16"/>
<dbReference type="SUPFAM" id="SSF54001">
    <property type="entry name" value="Cysteine proteinases"/>
    <property type="match status" value="1"/>
</dbReference>
<gene>
    <name evidence="5" type="ORF">TIFTF001_020404</name>
</gene>
<evidence type="ECO:0000256" key="3">
    <source>
        <dbReference type="ARBA" id="ARBA00022801"/>
    </source>
</evidence>
<sequence length="144" mass="17373">MHLQDLKHWVLAKLNLLNWTLEVYDSLYHEGPHNYKVREATECMSKFNPMLAERISLFEFKPRNPLGTYPIPVTIMQDIRRQENGGDYGIFTIKSVECLIKGRDIRYWVIQGRMNIFREWLTCYLWSHERGRLKTITKVMRRRI</sequence>
<keyword evidence="6" id="KW-1185">Reference proteome</keyword>
<reference evidence="5" key="1">
    <citation type="submission" date="2023-07" db="EMBL/GenBank/DDBJ databases">
        <title>draft genome sequence of fig (Ficus carica).</title>
        <authorList>
            <person name="Takahashi T."/>
            <person name="Nishimura K."/>
        </authorList>
    </citation>
    <scope>NUCLEOTIDE SEQUENCE</scope>
</reference>
<name>A0AA88DB16_FICCA</name>
<dbReference type="EMBL" id="BTGU01000037">
    <property type="protein sequence ID" value="GMN51250.1"/>
    <property type="molecule type" value="Genomic_DNA"/>
</dbReference>
<dbReference type="GO" id="GO:0006508">
    <property type="term" value="P:proteolysis"/>
    <property type="evidence" value="ECO:0007669"/>
    <property type="project" value="UniProtKB-KW"/>
</dbReference>
<keyword evidence="3" id="KW-0378">Hydrolase</keyword>
<dbReference type="Proteomes" id="UP001187192">
    <property type="component" value="Unassembled WGS sequence"/>
</dbReference>
<dbReference type="PROSITE" id="PS50600">
    <property type="entry name" value="ULP_PROTEASE"/>
    <property type="match status" value="1"/>
</dbReference>
<dbReference type="GO" id="GO:0008234">
    <property type="term" value="F:cysteine-type peptidase activity"/>
    <property type="evidence" value="ECO:0007669"/>
    <property type="project" value="InterPro"/>
</dbReference>
<feature type="domain" description="Ubiquitin-like protease family profile" evidence="4">
    <location>
        <begin position="1"/>
        <end position="99"/>
    </location>
</feature>
<evidence type="ECO:0000259" key="4">
    <source>
        <dbReference type="PROSITE" id="PS50600"/>
    </source>
</evidence>